<dbReference type="GO" id="GO:0006368">
    <property type="term" value="P:transcription elongation by RNA polymerase II"/>
    <property type="evidence" value="ECO:0007669"/>
    <property type="project" value="UniProtKB-UniRule"/>
</dbReference>
<evidence type="ECO:0000256" key="5">
    <source>
        <dbReference type="ARBA" id="ARBA00023163"/>
    </source>
</evidence>
<dbReference type="OMA" id="KLIECAW"/>
<evidence type="ECO:0000256" key="1">
    <source>
        <dbReference type="ARBA" id="ARBA00022490"/>
    </source>
</evidence>
<keyword evidence="5 7" id="KW-0804">Transcription</keyword>
<evidence type="ECO:0000256" key="3">
    <source>
        <dbReference type="ARBA" id="ARBA00023015"/>
    </source>
</evidence>
<dbReference type="GO" id="GO:0071819">
    <property type="term" value="C:DUBm complex"/>
    <property type="evidence" value="ECO:0007669"/>
    <property type="project" value="UniProtKB-UniRule"/>
</dbReference>
<dbReference type="GO" id="GO:0005737">
    <property type="term" value="C:cytoplasm"/>
    <property type="evidence" value="ECO:0007669"/>
    <property type="project" value="UniProtKB-SubCell"/>
</dbReference>
<dbReference type="PANTHER" id="PTHR12514">
    <property type="entry name" value="ENHANCER OF YELLOW 2 TRANSCRIPTION FACTOR"/>
    <property type="match status" value="1"/>
</dbReference>
<keyword evidence="7" id="KW-0653">Protein transport</keyword>
<dbReference type="OrthoDB" id="6221744at2759"/>
<dbReference type="GO" id="GO:0005643">
    <property type="term" value="C:nuclear pore"/>
    <property type="evidence" value="ECO:0007669"/>
    <property type="project" value="UniProtKB-UniRule"/>
</dbReference>
<keyword evidence="7" id="KW-0509">mRNA transport</keyword>
<evidence type="ECO:0000256" key="2">
    <source>
        <dbReference type="ARBA" id="ARBA00022853"/>
    </source>
</evidence>
<reference evidence="8 9" key="1">
    <citation type="submission" date="2015-08" db="EMBL/GenBank/DDBJ databases">
        <title>Ancestral chromatin configuration constrains chromatin evolution on differentiating sex chromosomes in Drosophila.</title>
        <authorList>
            <person name="Zhou Q."/>
            <person name="Bachtrog D."/>
        </authorList>
    </citation>
    <scope>NUCLEOTIDE SEQUENCE [LARGE SCALE GENOMIC DNA]</scope>
    <source>
        <tissue evidence="8">Whole larvae</tissue>
    </source>
</reference>
<dbReference type="GO" id="GO:0015031">
    <property type="term" value="P:protein transport"/>
    <property type="evidence" value="ECO:0007669"/>
    <property type="project" value="UniProtKB-KW"/>
</dbReference>
<evidence type="ECO:0000313" key="8">
    <source>
        <dbReference type="EMBL" id="ALC42883.1"/>
    </source>
</evidence>
<dbReference type="GO" id="GO:0043035">
    <property type="term" value="F:chromatin insulator sequence binding"/>
    <property type="evidence" value="ECO:0007669"/>
    <property type="project" value="UniProtKB-UniRule"/>
</dbReference>
<evidence type="ECO:0000256" key="7">
    <source>
        <dbReference type="HAMAP-Rule" id="MF_03046"/>
    </source>
</evidence>
<comment type="subcellular location">
    <subcellularLocation>
        <location evidence="7">Nucleus</location>
        <location evidence="7">Nucleoplasm</location>
    </subcellularLocation>
    <subcellularLocation>
        <location evidence="7">Cytoplasm</location>
    </subcellularLocation>
</comment>
<dbReference type="GO" id="GO:0070390">
    <property type="term" value="C:transcription export complex 2"/>
    <property type="evidence" value="ECO:0007669"/>
    <property type="project" value="UniProtKB-UniRule"/>
</dbReference>
<dbReference type="InterPro" id="IPR038212">
    <property type="entry name" value="TF_EnY2_sf"/>
</dbReference>
<organism evidence="8 9">
    <name type="scientific">Drosophila busckii</name>
    <name type="common">Fruit fly</name>
    <dbReference type="NCBI Taxonomy" id="30019"/>
    <lineage>
        <taxon>Eukaryota</taxon>
        <taxon>Metazoa</taxon>
        <taxon>Ecdysozoa</taxon>
        <taxon>Arthropoda</taxon>
        <taxon>Hexapoda</taxon>
        <taxon>Insecta</taxon>
        <taxon>Pterygota</taxon>
        <taxon>Neoptera</taxon>
        <taxon>Endopterygota</taxon>
        <taxon>Diptera</taxon>
        <taxon>Brachycera</taxon>
        <taxon>Muscomorpha</taxon>
        <taxon>Ephydroidea</taxon>
        <taxon>Drosophilidae</taxon>
        <taxon>Drosophila</taxon>
    </lineage>
</organism>
<keyword evidence="3 7" id="KW-0805">Transcription regulation</keyword>
<keyword evidence="9" id="KW-1185">Reference proteome</keyword>
<dbReference type="GO" id="GO:0006325">
    <property type="term" value="P:chromatin organization"/>
    <property type="evidence" value="ECO:0007669"/>
    <property type="project" value="UniProtKB-KW"/>
</dbReference>
<dbReference type="STRING" id="30019.A0A0M3QVS0"/>
<comment type="similarity">
    <text evidence="7">Belongs to the ENY2 family.</text>
</comment>
<sequence>MSLSKCIDQYTILTGDRSKIKDIMVNRLIECGWRDEVRLVCRDVLLQRGSSKSIPIEQLIPEVTARARTLVPDAVKKELLMKIRSILSQENAEDKADGDGDGDGESDD</sequence>
<keyword evidence="7" id="KW-0811">Translocation</keyword>
<dbReference type="HAMAP" id="MF_03046">
    <property type="entry name" value="ENY2_Sus1"/>
    <property type="match status" value="1"/>
</dbReference>
<dbReference type="GO" id="GO:0003713">
    <property type="term" value="F:transcription coactivator activity"/>
    <property type="evidence" value="ECO:0007669"/>
    <property type="project" value="UniProtKB-UniRule"/>
</dbReference>
<protein>
    <recommendedName>
        <fullName evidence="7">Enhancer of yellow 2 transcription factor</fullName>
    </recommendedName>
</protein>
<comment type="function">
    <text evidence="7">Involved in mRNA export coupled transcription activation by association with both the AMEX and the SAGA complexes. The SAGA complex is a multiprotein complex that activates transcription by remodeling chromatin and mediating histone acetylation and deubiquitination. Within the SAGA complex, participates to a subcomplex that specifically deubiquitinates histone H2B. The SAGA complex is recruited to specific gene promoters by activators, where it is required for transcription. Required for nuclear receptor-mediated transactivation. Involved in transcription elongation by recruiting the THO complex onto nascent mRNA. The AMEX complex functions in docking export-competent ribonucleoprotein particles (mRNPs) to the nuclear entrance of the nuclear pore complex (nuclear basket). AMEX participates in mRNA export and accurate chromatin positioning in the nucleus by tethering genes to the nuclear periphery.</text>
</comment>
<evidence type="ECO:0000256" key="6">
    <source>
        <dbReference type="ARBA" id="ARBA00023242"/>
    </source>
</evidence>
<dbReference type="Proteomes" id="UP000494163">
    <property type="component" value="Chromosome 3L"/>
</dbReference>
<gene>
    <name evidence="7" type="primary">e(y)2</name>
    <name evidence="8" type="ORF">Dbus_chr3Lg49</name>
</gene>
<dbReference type="FunFam" id="1.10.246.140:FF:000002">
    <property type="entry name" value="Enhancer of yellow 2 transcription factor"/>
    <property type="match status" value="1"/>
</dbReference>
<dbReference type="EMBL" id="CP012525">
    <property type="protein sequence ID" value="ALC42883.1"/>
    <property type="molecule type" value="Genomic_DNA"/>
</dbReference>
<dbReference type="Gene3D" id="1.10.246.140">
    <property type="match status" value="1"/>
</dbReference>
<evidence type="ECO:0000256" key="4">
    <source>
        <dbReference type="ARBA" id="ARBA00023159"/>
    </source>
</evidence>
<proteinExistence type="inferred from homology"/>
<accession>A0A0M3QVS0</accession>
<keyword evidence="2 7" id="KW-0156">Chromatin regulator</keyword>
<evidence type="ECO:0000313" key="9">
    <source>
        <dbReference type="Proteomes" id="UP000494163"/>
    </source>
</evidence>
<name>A0A0M3QVS0_DROBS</name>
<dbReference type="GO" id="GO:0005654">
    <property type="term" value="C:nucleoplasm"/>
    <property type="evidence" value="ECO:0007669"/>
    <property type="project" value="UniProtKB-SubCell"/>
</dbReference>
<dbReference type="Pfam" id="PF10163">
    <property type="entry name" value="EnY2"/>
    <property type="match status" value="1"/>
</dbReference>
<dbReference type="InterPro" id="IPR018783">
    <property type="entry name" value="TF_ENY2"/>
</dbReference>
<keyword evidence="1 7" id="KW-0963">Cytoplasm</keyword>
<dbReference type="AlphaFoldDB" id="A0A0M3QVS0"/>
<keyword evidence="7" id="KW-0813">Transport</keyword>
<keyword evidence="4 7" id="KW-0010">Activator</keyword>
<dbReference type="GO" id="GO:0006406">
    <property type="term" value="P:mRNA export from nucleus"/>
    <property type="evidence" value="ECO:0007669"/>
    <property type="project" value="UniProtKB-UniRule"/>
</dbReference>
<comment type="subunit">
    <text evidence="7">Component of the nuclear pore complex (NPC)-associated AMEX complex (anchoring and mRNA export complex), composed of at least e(y)2 and xmas-2. Component of the SAGA transcription coactivator-HAT complexes, at least composed of Ada2b, e(y)2, Pcaf/Gcn5, Taf10 and Nipped-A/Trrap. Within the SAGA complex, e(y)2, Sgf11, and not/nonstop form an additional subcomplex of SAGA called the DUB module (deubiquitination module). Component of the THO complex, composed of at least e(y)2, HPR1, THO2, THOC5, THOC6 and THOC7. Interacts with e(y)1. Interacts with su(Hw) (via zinc fingers). Interacts with xmas-2; required for localization to the nuclear periphery. Interacts with the nuclear pore complex (NPC).</text>
</comment>
<keyword evidence="6 7" id="KW-0539">Nucleus</keyword>
<dbReference type="GO" id="GO:0000124">
    <property type="term" value="C:SAGA complex"/>
    <property type="evidence" value="ECO:0007669"/>
    <property type="project" value="UniProtKB-UniRule"/>
</dbReference>